<evidence type="ECO:0000259" key="1">
    <source>
        <dbReference type="Pfam" id="PF01402"/>
    </source>
</evidence>
<organism evidence="2 3">
    <name type="scientific">Knoellia koreensis</name>
    <dbReference type="NCBI Taxonomy" id="2730921"/>
    <lineage>
        <taxon>Bacteria</taxon>
        <taxon>Bacillati</taxon>
        <taxon>Actinomycetota</taxon>
        <taxon>Actinomycetes</taxon>
        <taxon>Micrococcales</taxon>
        <taxon>Intrasporangiaceae</taxon>
        <taxon>Knoellia</taxon>
    </lineage>
</organism>
<dbReference type="AlphaFoldDB" id="A0A849HR95"/>
<dbReference type="InterPro" id="IPR002145">
    <property type="entry name" value="CopG"/>
</dbReference>
<gene>
    <name evidence="2" type="ORF">HJG52_14035</name>
</gene>
<protein>
    <submittedName>
        <fullName evidence="2">CopG family transcriptional regulator</fullName>
    </submittedName>
</protein>
<dbReference type="EMBL" id="JABEPQ010000003">
    <property type="protein sequence ID" value="NNM47117.1"/>
    <property type="molecule type" value="Genomic_DNA"/>
</dbReference>
<name>A0A849HR95_9MICO</name>
<dbReference type="Proteomes" id="UP000588586">
    <property type="component" value="Unassembled WGS sequence"/>
</dbReference>
<evidence type="ECO:0000313" key="3">
    <source>
        <dbReference type="Proteomes" id="UP000588586"/>
    </source>
</evidence>
<proteinExistence type="predicted"/>
<dbReference type="RefSeq" id="WP_171244251.1">
    <property type="nucleotide sequence ID" value="NZ_JABEPQ010000003.1"/>
</dbReference>
<keyword evidence="3" id="KW-1185">Reference proteome</keyword>
<feature type="domain" description="Ribbon-helix-helix protein CopG" evidence="1">
    <location>
        <begin position="3"/>
        <end position="40"/>
    </location>
</feature>
<comment type="caution">
    <text evidence="2">The sequence shown here is derived from an EMBL/GenBank/DDBJ whole genome shotgun (WGS) entry which is preliminary data.</text>
</comment>
<reference evidence="2 3" key="1">
    <citation type="submission" date="2020-04" db="EMBL/GenBank/DDBJ databases">
        <title>Knoellia sp. isolate from air conditioner.</title>
        <authorList>
            <person name="Chea S."/>
            <person name="Kim D.-U."/>
        </authorList>
    </citation>
    <scope>NUCLEOTIDE SEQUENCE [LARGE SCALE GENOMIC DNA]</scope>
    <source>
        <strain evidence="2 3">DB2414S</strain>
    </source>
</reference>
<sequence length="68" mass="7658">MALTLRTDSELEAALDALVKAEGTSRQEVIRRAVIDRHEQMVHVEIVGESSSRLREKWADVLDRLGTV</sequence>
<dbReference type="Pfam" id="PF01402">
    <property type="entry name" value="RHH_1"/>
    <property type="match status" value="1"/>
</dbReference>
<accession>A0A849HR95</accession>
<dbReference type="CDD" id="cd21631">
    <property type="entry name" value="RHH_CopG_NikR-like"/>
    <property type="match status" value="1"/>
</dbReference>
<dbReference type="GO" id="GO:0006355">
    <property type="term" value="P:regulation of DNA-templated transcription"/>
    <property type="evidence" value="ECO:0007669"/>
    <property type="project" value="InterPro"/>
</dbReference>
<evidence type="ECO:0000313" key="2">
    <source>
        <dbReference type="EMBL" id="NNM47117.1"/>
    </source>
</evidence>